<evidence type="ECO:0000313" key="3">
    <source>
        <dbReference type="Proteomes" id="UP000054558"/>
    </source>
</evidence>
<gene>
    <name evidence="2" type="ORF">KFL_001140130</name>
</gene>
<dbReference type="PANTHER" id="PTHR16008">
    <property type="entry name" value="F-BOX ONLY PROTEIN 4"/>
    <property type="match status" value="1"/>
</dbReference>
<dbReference type="OrthoDB" id="3219396at2759"/>
<organism evidence="2 3">
    <name type="scientific">Klebsormidium nitens</name>
    <name type="common">Green alga</name>
    <name type="synonym">Ulothrix nitens</name>
    <dbReference type="NCBI Taxonomy" id="105231"/>
    <lineage>
        <taxon>Eukaryota</taxon>
        <taxon>Viridiplantae</taxon>
        <taxon>Streptophyta</taxon>
        <taxon>Klebsormidiophyceae</taxon>
        <taxon>Klebsormidiales</taxon>
        <taxon>Klebsormidiaceae</taxon>
        <taxon>Klebsormidium</taxon>
    </lineage>
</organism>
<dbReference type="PANTHER" id="PTHR16008:SF4">
    <property type="entry name" value="F-BOX ONLY PROTEIN 4"/>
    <property type="match status" value="1"/>
</dbReference>
<dbReference type="OMA" id="WRSACDA"/>
<name>A0A1Y1HV75_KLENI</name>
<feature type="domain" description="F-box" evidence="1">
    <location>
        <begin position="8"/>
        <end position="54"/>
    </location>
</feature>
<dbReference type="EMBL" id="DF237063">
    <property type="protein sequence ID" value="GAQ82525.1"/>
    <property type="molecule type" value="Genomic_DNA"/>
</dbReference>
<reference evidence="2 3" key="1">
    <citation type="journal article" date="2014" name="Nat. Commun.">
        <title>Klebsormidium flaccidum genome reveals primary factors for plant terrestrial adaptation.</title>
        <authorList>
            <person name="Hori K."/>
            <person name="Maruyama F."/>
            <person name="Fujisawa T."/>
            <person name="Togashi T."/>
            <person name="Yamamoto N."/>
            <person name="Seo M."/>
            <person name="Sato S."/>
            <person name="Yamada T."/>
            <person name="Mori H."/>
            <person name="Tajima N."/>
            <person name="Moriyama T."/>
            <person name="Ikeuchi M."/>
            <person name="Watanabe M."/>
            <person name="Wada H."/>
            <person name="Kobayashi K."/>
            <person name="Saito M."/>
            <person name="Masuda T."/>
            <person name="Sasaki-Sekimoto Y."/>
            <person name="Mashiguchi K."/>
            <person name="Awai K."/>
            <person name="Shimojima M."/>
            <person name="Masuda S."/>
            <person name="Iwai M."/>
            <person name="Nobusawa T."/>
            <person name="Narise T."/>
            <person name="Kondo S."/>
            <person name="Saito H."/>
            <person name="Sato R."/>
            <person name="Murakawa M."/>
            <person name="Ihara Y."/>
            <person name="Oshima-Yamada Y."/>
            <person name="Ohtaka K."/>
            <person name="Satoh M."/>
            <person name="Sonobe K."/>
            <person name="Ishii M."/>
            <person name="Ohtani R."/>
            <person name="Kanamori-Sato M."/>
            <person name="Honoki R."/>
            <person name="Miyazaki D."/>
            <person name="Mochizuki H."/>
            <person name="Umetsu J."/>
            <person name="Higashi K."/>
            <person name="Shibata D."/>
            <person name="Kamiya Y."/>
            <person name="Sato N."/>
            <person name="Nakamura Y."/>
            <person name="Tabata S."/>
            <person name="Ida S."/>
            <person name="Kurokawa K."/>
            <person name="Ohta H."/>
        </authorList>
    </citation>
    <scope>NUCLEOTIDE SEQUENCE [LARGE SCALE GENOMIC DNA]</scope>
    <source>
        <strain evidence="2 3">NIES-2285</strain>
    </source>
</reference>
<dbReference type="InterPro" id="IPR039588">
    <property type="entry name" value="FBXO4"/>
</dbReference>
<accession>A0A1Y1HV75</accession>
<dbReference type="Gene3D" id="1.20.1280.50">
    <property type="match status" value="1"/>
</dbReference>
<dbReference type="InterPro" id="IPR036047">
    <property type="entry name" value="F-box-like_dom_sf"/>
</dbReference>
<dbReference type="SUPFAM" id="SSF81383">
    <property type="entry name" value="F-box domain"/>
    <property type="match status" value="1"/>
</dbReference>
<dbReference type="InterPro" id="IPR001810">
    <property type="entry name" value="F-box_dom"/>
</dbReference>
<dbReference type="Pfam" id="PF12937">
    <property type="entry name" value="F-box-like"/>
    <property type="match status" value="1"/>
</dbReference>
<dbReference type="PROSITE" id="PS50181">
    <property type="entry name" value="FBOX"/>
    <property type="match status" value="1"/>
</dbReference>
<dbReference type="GO" id="GO:0031146">
    <property type="term" value="P:SCF-dependent proteasomal ubiquitin-dependent protein catabolic process"/>
    <property type="evidence" value="ECO:0007669"/>
    <property type="project" value="InterPro"/>
</dbReference>
<evidence type="ECO:0000313" key="2">
    <source>
        <dbReference type="EMBL" id="GAQ82525.1"/>
    </source>
</evidence>
<proteinExistence type="predicted"/>
<dbReference type="AlphaFoldDB" id="A0A1Y1HV75"/>
<evidence type="ECO:0000259" key="1">
    <source>
        <dbReference type="PROSITE" id="PS50181"/>
    </source>
</evidence>
<sequence length="307" mass="34017">MAEAGTVPTPIGELPEAIAISIAGLLSLRDISSLAQTCASWHAACSSDDLWRSLYSKRWPDSPLLSPASNGSPLISAHQHASSPLENYGVGFSGSNAKAVQTNESDLGAHSWRARFKTRINQVAADEKALAALLDNFPTFGGRTSRSIEINAYQDALGILRRSRWSTEDVLERLLSPKKSVFLNVVGLHHCLQVPKRNVLALQFWLEKQAVASRTICIRVWSMGGWAVQGFRRRDEFLVLPDVSLSSILMSYVTENVEEVPLDDKERTGSRALKVLKRGLMHEVRRVQLSADFESSAWVAREQHSQR</sequence>
<dbReference type="Proteomes" id="UP000054558">
    <property type="component" value="Unassembled WGS sequence"/>
</dbReference>
<keyword evidence="3" id="KW-1185">Reference proteome</keyword>
<protein>
    <recommendedName>
        <fullName evidence="1">F-box domain-containing protein</fullName>
    </recommendedName>
</protein>